<sequence>RGTVQRTLKPDAVKNLPEFYGATSLQGVRTEQDVTEWVEHFISYMETQKVTATHDICHYAFLSLTGEAHALATSLRQADTATSTDVPADPFPLQRGGDGSLASAHRAHHRVKQQGDLLTAHGVNSANFMPPQHGSDSSPSADYIDDDPSLNSFSNFDDNQFFDSYSNFDDDAASFNVYGNLNNSNRNGSGRRTYRDTRQSDNSRSQRAPTRQGGNSAQRFAPSAGAASAHAPSHDHRQQRSRRCRRHYRSTPAANFEAARKTHTASPTAAVSTTLPSAQPQLVASAACHPAKPPRAAARRQAHSSGAHWSSAVPSTQPADAMDRAPLINNYYRDQRRPE</sequence>
<feature type="compositionally biased region" description="Basic residues" evidence="1">
    <location>
        <begin position="239"/>
        <end position="249"/>
    </location>
</feature>
<keyword evidence="3" id="KW-1185">Reference proteome</keyword>
<feature type="compositionally biased region" description="Low complexity" evidence="1">
    <location>
        <begin position="178"/>
        <end position="191"/>
    </location>
</feature>
<feature type="region of interest" description="Disordered" evidence="1">
    <location>
        <begin position="81"/>
        <end position="149"/>
    </location>
</feature>
<feature type="compositionally biased region" description="Polar residues" evidence="1">
    <location>
        <begin position="202"/>
        <end position="218"/>
    </location>
</feature>
<feature type="region of interest" description="Disordered" evidence="1">
    <location>
        <begin position="178"/>
        <end position="339"/>
    </location>
</feature>
<dbReference type="EMBL" id="JAFCMP010000396">
    <property type="protein sequence ID" value="KAG5180384.1"/>
    <property type="molecule type" value="Genomic_DNA"/>
</dbReference>
<accession>A0A836CC78</accession>
<feature type="compositionally biased region" description="Low complexity" evidence="1">
    <location>
        <begin position="221"/>
        <end position="231"/>
    </location>
</feature>
<evidence type="ECO:0000313" key="3">
    <source>
        <dbReference type="Proteomes" id="UP000664859"/>
    </source>
</evidence>
<dbReference type="AlphaFoldDB" id="A0A836CC78"/>
<feature type="compositionally biased region" description="Polar residues" evidence="1">
    <location>
        <begin position="264"/>
        <end position="282"/>
    </location>
</feature>
<reference evidence="2" key="1">
    <citation type="submission" date="2021-02" db="EMBL/GenBank/DDBJ databases">
        <title>First Annotated Genome of the Yellow-green Alga Tribonema minus.</title>
        <authorList>
            <person name="Mahan K.M."/>
        </authorList>
    </citation>
    <scope>NUCLEOTIDE SEQUENCE</scope>
    <source>
        <strain evidence="2">UTEX B ZZ1240</strain>
    </source>
</reference>
<organism evidence="2 3">
    <name type="scientific">Tribonema minus</name>
    <dbReference type="NCBI Taxonomy" id="303371"/>
    <lineage>
        <taxon>Eukaryota</taxon>
        <taxon>Sar</taxon>
        <taxon>Stramenopiles</taxon>
        <taxon>Ochrophyta</taxon>
        <taxon>PX clade</taxon>
        <taxon>Xanthophyceae</taxon>
        <taxon>Tribonematales</taxon>
        <taxon>Tribonemataceae</taxon>
        <taxon>Tribonema</taxon>
    </lineage>
</organism>
<feature type="non-terminal residue" evidence="2">
    <location>
        <position position="339"/>
    </location>
</feature>
<feature type="compositionally biased region" description="Low complexity" evidence="1">
    <location>
        <begin position="286"/>
        <end position="296"/>
    </location>
</feature>
<evidence type="ECO:0000313" key="2">
    <source>
        <dbReference type="EMBL" id="KAG5180384.1"/>
    </source>
</evidence>
<gene>
    <name evidence="2" type="ORF">JKP88DRAFT_256194</name>
</gene>
<dbReference type="Proteomes" id="UP000664859">
    <property type="component" value="Unassembled WGS sequence"/>
</dbReference>
<comment type="caution">
    <text evidence="2">The sequence shown here is derived from an EMBL/GenBank/DDBJ whole genome shotgun (WGS) entry which is preliminary data.</text>
</comment>
<proteinExistence type="predicted"/>
<name>A0A836CC78_9STRA</name>
<protein>
    <submittedName>
        <fullName evidence="2">Uncharacterized protein</fullName>
    </submittedName>
</protein>
<evidence type="ECO:0000256" key="1">
    <source>
        <dbReference type="SAM" id="MobiDB-lite"/>
    </source>
</evidence>